<accession>A0A3P7QXE5</accession>
<evidence type="ECO:0000313" key="3">
    <source>
        <dbReference type="Proteomes" id="UP000281553"/>
    </source>
</evidence>
<gene>
    <name evidence="2" type="ORF">DILT_LOCUS16797</name>
</gene>
<sequence>MDVVPSSDASPATPSSNEATNEEETPMESSPDPSLDGKSEPLQSFIRIDMVVAFEKIFQEPVGYSWENAIHHGIYLNALLAVEMCAITADKDIPEILELESIVFDPKAVFHMNSVRDSAVLHSIQMGKSEDAFDNFPQIVSVLPHLGADPEEAAEEPDAESTDSASDSSVLLVYAGSPESKTL</sequence>
<feature type="non-terminal residue" evidence="2">
    <location>
        <position position="183"/>
    </location>
</feature>
<name>A0A3P7QXE5_DIBLA</name>
<proteinExistence type="predicted"/>
<evidence type="ECO:0000256" key="1">
    <source>
        <dbReference type="SAM" id="MobiDB-lite"/>
    </source>
</evidence>
<dbReference type="AlphaFoldDB" id="A0A3P7QXE5"/>
<evidence type="ECO:0000313" key="2">
    <source>
        <dbReference type="EMBL" id="VDN35516.1"/>
    </source>
</evidence>
<organism evidence="2 3">
    <name type="scientific">Dibothriocephalus latus</name>
    <name type="common">Fish tapeworm</name>
    <name type="synonym">Diphyllobothrium latum</name>
    <dbReference type="NCBI Taxonomy" id="60516"/>
    <lineage>
        <taxon>Eukaryota</taxon>
        <taxon>Metazoa</taxon>
        <taxon>Spiralia</taxon>
        <taxon>Lophotrochozoa</taxon>
        <taxon>Platyhelminthes</taxon>
        <taxon>Cestoda</taxon>
        <taxon>Eucestoda</taxon>
        <taxon>Diphyllobothriidea</taxon>
        <taxon>Diphyllobothriidae</taxon>
        <taxon>Dibothriocephalus</taxon>
    </lineage>
</organism>
<feature type="region of interest" description="Disordered" evidence="1">
    <location>
        <begin position="1"/>
        <end position="38"/>
    </location>
</feature>
<feature type="region of interest" description="Disordered" evidence="1">
    <location>
        <begin position="148"/>
        <end position="170"/>
    </location>
</feature>
<feature type="compositionally biased region" description="Acidic residues" evidence="1">
    <location>
        <begin position="149"/>
        <end position="161"/>
    </location>
</feature>
<feature type="compositionally biased region" description="Low complexity" evidence="1">
    <location>
        <begin position="1"/>
        <end position="16"/>
    </location>
</feature>
<dbReference type="Proteomes" id="UP000281553">
    <property type="component" value="Unassembled WGS sequence"/>
</dbReference>
<dbReference type="EMBL" id="UYRU01087202">
    <property type="protein sequence ID" value="VDN35516.1"/>
    <property type="molecule type" value="Genomic_DNA"/>
</dbReference>
<protein>
    <submittedName>
        <fullName evidence="2">Uncharacterized protein</fullName>
    </submittedName>
</protein>
<reference evidence="2 3" key="1">
    <citation type="submission" date="2018-11" db="EMBL/GenBank/DDBJ databases">
        <authorList>
            <consortium name="Pathogen Informatics"/>
        </authorList>
    </citation>
    <scope>NUCLEOTIDE SEQUENCE [LARGE SCALE GENOMIC DNA]</scope>
</reference>
<keyword evidence="3" id="KW-1185">Reference proteome</keyword>
<dbReference type="OrthoDB" id="289038at2759"/>